<evidence type="ECO:0000313" key="4">
    <source>
        <dbReference type="Proteomes" id="UP000324585"/>
    </source>
</evidence>
<dbReference type="Gene3D" id="3.10.180.10">
    <property type="entry name" value="2,3-Dihydroxybiphenyl 1,2-Dioxygenase, domain 1"/>
    <property type="match status" value="1"/>
</dbReference>
<dbReference type="InterPro" id="IPR029068">
    <property type="entry name" value="Glyas_Bleomycin-R_OHBP_Dase"/>
</dbReference>
<dbReference type="EMBL" id="VRMN01000001">
    <property type="protein sequence ID" value="KAA8499749.1"/>
    <property type="molecule type" value="Genomic_DNA"/>
</dbReference>
<dbReference type="Pfam" id="PF00903">
    <property type="entry name" value="Glyoxalase"/>
    <property type="match status" value="1"/>
</dbReference>
<dbReference type="PROSITE" id="PS51819">
    <property type="entry name" value="VOC"/>
    <property type="match status" value="1"/>
</dbReference>
<dbReference type="Proteomes" id="UP000324585">
    <property type="component" value="Unassembled WGS sequence"/>
</dbReference>
<evidence type="ECO:0000313" key="3">
    <source>
        <dbReference type="EMBL" id="KAA8499749.1"/>
    </source>
</evidence>
<dbReference type="InterPro" id="IPR004360">
    <property type="entry name" value="Glyas_Fos-R_dOase_dom"/>
</dbReference>
<dbReference type="InterPro" id="IPR050383">
    <property type="entry name" value="GlyoxalaseI/FosfomycinResist"/>
</dbReference>
<dbReference type="AlphaFoldDB" id="A0A5J4Z6W1"/>
<dbReference type="OrthoDB" id="5371818at2759"/>
<keyword evidence="4" id="KW-1185">Reference proteome</keyword>
<evidence type="ECO:0000256" key="1">
    <source>
        <dbReference type="ARBA" id="ARBA00010363"/>
    </source>
</evidence>
<sequence>MGVACAAWTGVHVPRTCLAVQAASVRRCEREREAGISYLKHPARCSYRGDVDVVRARSTGSGRKGVTMAAAEQTGSEQKKYVNAALDHVAINVKDAAAMVDWYESVLELEPVDLDAFLSKARPFPSVRLNECTILDFFPPSESDGDGADGDSAAKGNDAMNHLCMSLNRTDFDRIVANARARGVHFDQEHPVSRSGAMGTGNSVYLRDLEKNVIELRYYE</sequence>
<organism evidence="3 4">
    <name type="scientific">Porphyridium purpureum</name>
    <name type="common">Red alga</name>
    <name type="synonym">Porphyridium cruentum</name>
    <dbReference type="NCBI Taxonomy" id="35688"/>
    <lineage>
        <taxon>Eukaryota</taxon>
        <taxon>Rhodophyta</taxon>
        <taxon>Bangiophyceae</taxon>
        <taxon>Porphyridiales</taxon>
        <taxon>Porphyridiaceae</taxon>
        <taxon>Porphyridium</taxon>
    </lineage>
</organism>
<protein>
    <submittedName>
        <fullName evidence="3">Glyoxalase domain-containing protein 5</fullName>
    </submittedName>
</protein>
<comment type="similarity">
    <text evidence="1">Belongs to the glyoxalase I family.</text>
</comment>
<reference evidence="4" key="1">
    <citation type="journal article" date="2019" name="Nat. Commun.">
        <title>Expansion of phycobilisome linker gene families in mesophilic red algae.</title>
        <authorList>
            <person name="Lee J."/>
            <person name="Kim D."/>
            <person name="Bhattacharya D."/>
            <person name="Yoon H.S."/>
        </authorList>
    </citation>
    <scope>NUCLEOTIDE SEQUENCE [LARGE SCALE GENOMIC DNA]</scope>
    <source>
        <strain evidence="4">CCMP 1328</strain>
    </source>
</reference>
<dbReference type="PANTHER" id="PTHR21366:SF14">
    <property type="entry name" value="GLYOXALASE DOMAIN-CONTAINING PROTEIN 5"/>
    <property type="match status" value="1"/>
</dbReference>
<name>A0A5J4Z6W1_PORPP</name>
<accession>A0A5J4Z6W1</accession>
<gene>
    <name evidence="3" type="ORF">FVE85_7334</name>
</gene>
<proteinExistence type="inferred from homology"/>
<evidence type="ECO:0000259" key="2">
    <source>
        <dbReference type="PROSITE" id="PS51819"/>
    </source>
</evidence>
<dbReference type="SUPFAM" id="SSF54593">
    <property type="entry name" value="Glyoxalase/Bleomycin resistance protein/Dihydroxybiphenyl dioxygenase"/>
    <property type="match status" value="1"/>
</dbReference>
<dbReference type="PANTHER" id="PTHR21366">
    <property type="entry name" value="GLYOXALASE FAMILY PROTEIN"/>
    <property type="match status" value="1"/>
</dbReference>
<comment type="caution">
    <text evidence="3">The sequence shown here is derived from an EMBL/GenBank/DDBJ whole genome shotgun (WGS) entry which is preliminary data.</text>
</comment>
<feature type="domain" description="VOC" evidence="2">
    <location>
        <begin position="85"/>
        <end position="219"/>
    </location>
</feature>
<dbReference type="InterPro" id="IPR037523">
    <property type="entry name" value="VOC_core"/>
</dbReference>